<name>A0A1G6HAA4_9GAMM</name>
<dbReference type="Pfam" id="PF02616">
    <property type="entry name" value="SMC_ScpA"/>
    <property type="match status" value="1"/>
</dbReference>
<dbReference type="PANTHER" id="PTHR33969">
    <property type="entry name" value="SEGREGATION AND CONDENSATION PROTEIN A"/>
    <property type="match status" value="1"/>
</dbReference>
<dbReference type="EMBL" id="FMYL01000004">
    <property type="protein sequence ID" value="SDB91018.1"/>
    <property type="molecule type" value="Genomic_DNA"/>
</dbReference>
<dbReference type="STRING" id="1219383.SAMN05421733_104212"/>
<evidence type="ECO:0000256" key="1">
    <source>
        <dbReference type="ARBA" id="ARBA00044777"/>
    </source>
</evidence>
<evidence type="ECO:0000313" key="2">
    <source>
        <dbReference type="EMBL" id="SDB91018.1"/>
    </source>
</evidence>
<reference evidence="3" key="1">
    <citation type="submission" date="2016-09" db="EMBL/GenBank/DDBJ databases">
        <authorList>
            <person name="Varghese N."/>
            <person name="Submissions S."/>
        </authorList>
    </citation>
    <scope>NUCLEOTIDE SEQUENCE [LARGE SCALE GENOMIC DNA]</scope>
    <source>
        <strain evidence="3">ANC 4422</strain>
    </source>
</reference>
<dbReference type="Proteomes" id="UP000242501">
    <property type="component" value="Unassembled WGS sequence"/>
</dbReference>
<dbReference type="OrthoDB" id="9811016at2"/>
<evidence type="ECO:0000313" key="3">
    <source>
        <dbReference type="Proteomes" id="UP000242501"/>
    </source>
</evidence>
<gene>
    <name evidence="2" type="ORF">SAMN05421733_104212</name>
</gene>
<dbReference type="PANTHER" id="PTHR33969:SF2">
    <property type="entry name" value="SEGREGATION AND CONDENSATION PROTEIN A"/>
    <property type="match status" value="1"/>
</dbReference>
<accession>A0A1G6HAA4</accession>
<dbReference type="RefSeq" id="WP_092747635.1">
    <property type="nucleotide sequence ID" value="NZ_FMYL01000004.1"/>
</dbReference>
<organism evidence="2 3">
    <name type="scientific">Acinetobacter boissieri</name>
    <dbReference type="NCBI Taxonomy" id="1219383"/>
    <lineage>
        <taxon>Bacteria</taxon>
        <taxon>Pseudomonadati</taxon>
        <taxon>Pseudomonadota</taxon>
        <taxon>Gammaproteobacteria</taxon>
        <taxon>Moraxellales</taxon>
        <taxon>Moraxellaceae</taxon>
        <taxon>Acinetobacter</taxon>
    </lineage>
</organism>
<dbReference type="Gene3D" id="6.10.250.2410">
    <property type="match status" value="1"/>
</dbReference>
<sequence length="263" mass="29630">MNSALQAPVAQSSAIRVFDQYHNDIPDDLYIPAAAFQILLSYFEGPLDFLLYLIKKNGFDLLQLDISPIATQYLSYIQQMKSLDIELTADYLVMAALLADLKSRLLLPKPTKLQLEDDPKQQLVDRLEQYLRIKDAATALNTLNVLERDTFIPQVILGQAKLNLDGFDANILTHALHCLFNRPEPITHQVTSETVSLEERMVYIEGTLQSGQRYTFHELLTHNQGKVGMVVTFMAILELARQEKITILATGIEEPLSICGAQI</sequence>
<proteinExistence type="predicted"/>
<dbReference type="InterPro" id="IPR003768">
    <property type="entry name" value="ScpA"/>
</dbReference>
<protein>
    <recommendedName>
        <fullName evidence="1">Segregation and condensation protein A</fullName>
    </recommendedName>
</protein>
<keyword evidence="3" id="KW-1185">Reference proteome</keyword>
<dbReference type="AlphaFoldDB" id="A0A1G6HAA4"/>